<dbReference type="Pfam" id="PF02214">
    <property type="entry name" value="BTB_2"/>
    <property type="match status" value="1"/>
</dbReference>
<comment type="subcellular location">
    <subcellularLocation>
        <location evidence="1">Cell membrane</location>
    </subcellularLocation>
</comment>
<evidence type="ECO:0000256" key="2">
    <source>
        <dbReference type="ARBA" id="ARBA00009572"/>
    </source>
</evidence>
<dbReference type="Proteomes" id="UP000694844">
    <property type="component" value="Chromosome 4"/>
</dbReference>
<dbReference type="SMART" id="SM00320">
    <property type="entry name" value="WD40"/>
    <property type="match status" value="2"/>
</dbReference>
<proteinExistence type="inferred from homology"/>
<evidence type="ECO:0000313" key="13">
    <source>
        <dbReference type="Proteomes" id="UP000694844"/>
    </source>
</evidence>
<evidence type="ECO:0000256" key="7">
    <source>
        <dbReference type="ARBA" id="ARBA00023136"/>
    </source>
</evidence>
<dbReference type="RefSeq" id="XP_022334108.1">
    <property type="nucleotide sequence ID" value="XM_022478400.1"/>
</dbReference>
<protein>
    <recommendedName>
        <fullName evidence="10">BTB/POZ domain-containing protein KCTD3</fullName>
    </recommendedName>
</protein>
<dbReference type="CDD" id="cd18363">
    <property type="entry name" value="BTB_POZ_KCTD3-like"/>
    <property type="match status" value="1"/>
</dbReference>
<comment type="subunit">
    <text evidence="9">Interacts with HCN3.</text>
</comment>
<evidence type="ECO:0000259" key="12">
    <source>
        <dbReference type="PROSITE" id="PS50097"/>
    </source>
</evidence>
<dbReference type="PANTHER" id="PTHR15859">
    <property type="entry name" value="SETA BINDING PROTEIN 1"/>
    <property type="match status" value="1"/>
</dbReference>
<dbReference type="SUPFAM" id="SSF54695">
    <property type="entry name" value="POZ domain"/>
    <property type="match status" value="1"/>
</dbReference>
<dbReference type="InterPro" id="IPR001680">
    <property type="entry name" value="WD40_rpt"/>
</dbReference>
<dbReference type="GO" id="GO:0051260">
    <property type="term" value="P:protein homooligomerization"/>
    <property type="evidence" value="ECO:0007669"/>
    <property type="project" value="InterPro"/>
</dbReference>
<gene>
    <name evidence="14" type="primary">LOC111131065</name>
</gene>
<dbReference type="InterPro" id="IPR011333">
    <property type="entry name" value="SKP1/BTB/POZ_sf"/>
</dbReference>
<dbReference type="InterPro" id="IPR036322">
    <property type="entry name" value="WD40_repeat_dom_sf"/>
</dbReference>
<evidence type="ECO:0000256" key="8">
    <source>
        <dbReference type="ARBA" id="ARBA00059269"/>
    </source>
</evidence>
<evidence type="ECO:0000256" key="5">
    <source>
        <dbReference type="ARBA" id="ARBA00022574"/>
    </source>
</evidence>
<evidence type="ECO:0000256" key="9">
    <source>
        <dbReference type="ARBA" id="ARBA00065501"/>
    </source>
</evidence>
<dbReference type="PANTHER" id="PTHR15859:SF1">
    <property type="entry name" value="BTB DOMAIN-CONTAINING PROTEIN"/>
    <property type="match status" value="1"/>
</dbReference>
<sequence>MPGDVIHLDVGGKRFSTSRHTLTWIPDSFFTSMLSGRISSQMDETGAIFIDRDPVIFSVILNFMRTKEVDLGNVDISALRHEAEFFGITPLVRRLTLCEDLEHASCGDVLFHGYLNPPEPPLPTQSPEKKRHSTPVVDVSGARSPSNISRHDDQSPRSQRPLSEMCRSPQSGEQERVRPASEVLPSHSHIQKTHTHHGHDDPLKVTMVRGHHNWLCVAYPHFVCCFRMKDTAGWQLRWTSPYMDDLVERVAINAKVLNPDNPKKMVAAAMGNFIQLWSVADDGSSREIGKFGLNVSVDSLFFIGSQLVALSQTGKVGVWHAMTQHWQIQDVVPVSSYDKAGSFLLLGCENGSIYYIDMQKFPLRMKDNDLLVTELYKDPSGDMVTALSVYLTPKTSISGNWIEIAYGTSSGTVRVIVQHPETVGSGPQLFQTFTVHRSPITKVMLSEKNLVSVCSEYNHVRTWSVTRFRGMISTQPGSTPLASFKIVSLEDVDPIISYSASNDIGPYGEQDDQQVFIQKVVPETNQLFIRLSSNGQRVCVIKSVDSSNVTGFCVHECEGSNRMGSRPRRYLFTGHSNGAIQMWDLTTALDKMIKSDQGTVKDGGPTAKELVKLLEQCDLSSSRSPTPCVSPSPSMMNITPGHPGQQGQTTGPWIMQSEADNVGEGATAGTIWKLSRRTHR</sequence>
<dbReference type="InterPro" id="IPR015943">
    <property type="entry name" value="WD40/YVTN_repeat-like_dom_sf"/>
</dbReference>
<dbReference type="FunFam" id="2.130.10.10:FF:000205">
    <property type="entry name" value="BTB/POZ domain-containing protein KCTD3 isoform X1"/>
    <property type="match status" value="1"/>
</dbReference>
<feature type="domain" description="BTB" evidence="12">
    <location>
        <begin position="4"/>
        <end position="73"/>
    </location>
</feature>
<dbReference type="PROSITE" id="PS50097">
    <property type="entry name" value="BTB"/>
    <property type="match status" value="1"/>
</dbReference>
<dbReference type="FunFam" id="3.30.710.10:FF:000038">
    <property type="entry name" value="BTB/POZ domain-containing protein KCTD3 isoform X1"/>
    <property type="match status" value="1"/>
</dbReference>
<keyword evidence="7" id="KW-0472">Membrane</keyword>
<dbReference type="SMART" id="SM00225">
    <property type="entry name" value="BTB"/>
    <property type="match status" value="1"/>
</dbReference>
<dbReference type="InterPro" id="IPR047876">
    <property type="entry name" value="SHKBP1/KCTD3"/>
</dbReference>
<name>A0A8B8E2W4_CRAVI</name>
<dbReference type="InterPro" id="IPR000210">
    <property type="entry name" value="BTB/POZ_dom"/>
</dbReference>
<reference evidence="14" key="1">
    <citation type="submission" date="2025-08" db="UniProtKB">
        <authorList>
            <consortium name="RefSeq"/>
        </authorList>
    </citation>
    <scope>IDENTIFICATION</scope>
    <source>
        <tissue evidence="14">Whole sample</tissue>
    </source>
</reference>
<evidence type="ECO:0000256" key="10">
    <source>
        <dbReference type="ARBA" id="ARBA00073141"/>
    </source>
</evidence>
<dbReference type="KEGG" id="cvn:111131065"/>
<comment type="function">
    <text evidence="8">Accessory subunit of potassium/sodium hyperpolarization-activated cyclic nucleotide-gated channel 3 (HCN3) up-regulating its cell-surface expression and current density without affecting its voltage dependence and kinetics.</text>
</comment>
<keyword evidence="6" id="KW-0677">Repeat</keyword>
<evidence type="ECO:0000313" key="14">
    <source>
        <dbReference type="RefSeq" id="XP_022334108.1"/>
    </source>
</evidence>
<evidence type="ECO:0000256" key="3">
    <source>
        <dbReference type="ARBA" id="ARBA00022475"/>
    </source>
</evidence>
<evidence type="ECO:0000256" key="1">
    <source>
        <dbReference type="ARBA" id="ARBA00004236"/>
    </source>
</evidence>
<evidence type="ECO:0000256" key="4">
    <source>
        <dbReference type="ARBA" id="ARBA00022553"/>
    </source>
</evidence>
<dbReference type="SUPFAM" id="SSF50978">
    <property type="entry name" value="WD40 repeat-like"/>
    <property type="match status" value="1"/>
</dbReference>
<evidence type="ECO:0000256" key="6">
    <source>
        <dbReference type="ARBA" id="ARBA00022737"/>
    </source>
</evidence>
<organism evidence="13 14">
    <name type="scientific">Crassostrea virginica</name>
    <name type="common">Eastern oyster</name>
    <dbReference type="NCBI Taxonomy" id="6565"/>
    <lineage>
        <taxon>Eukaryota</taxon>
        <taxon>Metazoa</taxon>
        <taxon>Spiralia</taxon>
        <taxon>Lophotrochozoa</taxon>
        <taxon>Mollusca</taxon>
        <taxon>Bivalvia</taxon>
        <taxon>Autobranchia</taxon>
        <taxon>Pteriomorphia</taxon>
        <taxon>Ostreida</taxon>
        <taxon>Ostreoidea</taxon>
        <taxon>Ostreidae</taxon>
        <taxon>Crassostrea</taxon>
    </lineage>
</organism>
<feature type="region of interest" description="Disordered" evidence="11">
    <location>
        <begin position="117"/>
        <end position="201"/>
    </location>
</feature>
<dbReference type="Gene3D" id="2.130.10.10">
    <property type="entry name" value="YVTN repeat-like/Quinoprotein amine dehydrogenase"/>
    <property type="match status" value="2"/>
</dbReference>
<accession>A0A8B8E2W4</accession>
<dbReference type="Gene3D" id="3.30.710.10">
    <property type="entry name" value="Potassium Channel Kv1.1, Chain A"/>
    <property type="match status" value="1"/>
</dbReference>
<keyword evidence="5" id="KW-0853">WD repeat</keyword>
<keyword evidence="3" id="KW-1003">Cell membrane</keyword>
<dbReference type="OrthoDB" id="6077599at2759"/>
<dbReference type="AlphaFoldDB" id="A0A8B8E2W4"/>
<comment type="similarity">
    <text evidence="2">Belongs to the KCTD3 family.</text>
</comment>
<dbReference type="GO" id="GO:0005886">
    <property type="term" value="C:plasma membrane"/>
    <property type="evidence" value="ECO:0007669"/>
    <property type="project" value="UniProtKB-SubCell"/>
</dbReference>
<dbReference type="InterPro" id="IPR003131">
    <property type="entry name" value="T1-type_BTB"/>
</dbReference>
<dbReference type="GeneID" id="111131065"/>
<keyword evidence="4" id="KW-0597">Phosphoprotein</keyword>
<evidence type="ECO:0000256" key="11">
    <source>
        <dbReference type="SAM" id="MobiDB-lite"/>
    </source>
</evidence>
<keyword evidence="13" id="KW-1185">Reference proteome</keyword>